<name>A0A5J4W000_9EUKA</name>
<comment type="caution">
    <text evidence="1">The sequence shown here is derived from an EMBL/GenBank/DDBJ whole genome shotgun (WGS) entry which is preliminary data.</text>
</comment>
<evidence type="ECO:0000313" key="1">
    <source>
        <dbReference type="EMBL" id="KAA6388152.1"/>
    </source>
</evidence>
<protein>
    <submittedName>
        <fullName evidence="1">Uncharacterized protein</fullName>
    </submittedName>
</protein>
<accession>A0A5J4W000</accession>
<dbReference type="AlphaFoldDB" id="A0A5J4W000"/>
<proteinExistence type="predicted"/>
<reference evidence="1 2" key="1">
    <citation type="submission" date="2019-03" db="EMBL/GenBank/DDBJ databases">
        <title>Single cell metagenomics reveals metabolic interactions within the superorganism composed of flagellate Streblomastix strix and complex community of Bacteroidetes bacteria on its surface.</title>
        <authorList>
            <person name="Treitli S.C."/>
            <person name="Kolisko M."/>
            <person name="Husnik F."/>
            <person name="Keeling P."/>
            <person name="Hampl V."/>
        </authorList>
    </citation>
    <scope>NUCLEOTIDE SEQUENCE [LARGE SCALE GENOMIC DNA]</scope>
    <source>
        <strain evidence="1">ST1C</strain>
    </source>
</reference>
<evidence type="ECO:0000313" key="2">
    <source>
        <dbReference type="Proteomes" id="UP000324800"/>
    </source>
</evidence>
<gene>
    <name evidence="1" type="ORF">EZS28_016319</name>
</gene>
<dbReference type="Proteomes" id="UP000324800">
    <property type="component" value="Unassembled WGS sequence"/>
</dbReference>
<organism evidence="1 2">
    <name type="scientific">Streblomastix strix</name>
    <dbReference type="NCBI Taxonomy" id="222440"/>
    <lineage>
        <taxon>Eukaryota</taxon>
        <taxon>Metamonada</taxon>
        <taxon>Preaxostyla</taxon>
        <taxon>Oxymonadida</taxon>
        <taxon>Streblomastigidae</taxon>
        <taxon>Streblomastix</taxon>
    </lineage>
</organism>
<sequence length="767" mass="85297">MAQSEAHVMNVIQIHDETLFRNSRYNKVGLVEQVQNNNSQVIILQNAPESYSQQRLDVLLLLKADKSELINSYSKTEDDALIVLKSNVVDIVDSYSKTEDDALLLLKADKSHTYSKTEDDALLLLNAKVVDIVDSCSKSEDGALLLLKADETELFDSYSKIKDDAILLLKASVADLTNYVDLICAQTITGQKQFGAISVSSISKQKIGDNLYVVDKEVTDYWLDGTDLNALETELPDMSNVITTLGAATGGGNAITDKSIDGNVLTPVKNKNFIDTDYDQSISGQKTFNTTIHSVGIMVQTFIHKGDINNLLNNKADTQVSNTKGEDDALLLLKAYKTQLIDSCTKREINNLSNNKADAEVSYTKGDDDALLLLKADRTQLIYSYIKGKTNNLLNIKADTGVSNTNSEEDALLLLKADKSTTYSKSETYARDEVCSKIEDDALLLLKADKTQLIDSYIKGEINNLLINIADTGVSYTIGENDALLLLKAVKSTTYIKTQDDALLLLKADKSTTYSQCETYARGEVYTKIEDDVLLLLKADKTQLIDSYTKGVYYTDYESLKRATNDVYGNGKINIVDDWLVNSIIDGMKSMSWVQDAVQKQTEAIGDGVQPYDPNSDLQPRLAKFFPIKTSFTSFAGTIQINGNDTLDVVVNQVFQYYPMDLCDLSGSYLIDPQLQEQNQNNITSNGQPISHIDSIIMQHDILPPMHIPPSVFPQYTVTQVSRDQILALTYTLYDLDAFKIYIIDDTVNKLVMFNMHLRQKGFIDTK</sequence>
<dbReference type="EMBL" id="SNRW01004097">
    <property type="protein sequence ID" value="KAA6388152.1"/>
    <property type="molecule type" value="Genomic_DNA"/>
</dbReference>
<feature type="non-terminal residue" evidence="1">
    <location>
        <position position="767"/>
    </location>
</feature>